<evidence type="ECO:0000259" key="3">
    <source>
        <dbReference type="Pfam" id="PF25597"/>
    </source>
</evidence>
<feature type="domain" description="Retroviral polymerase SH3-like" evidence="3">
    <location>
        <begin position="94"/>
        <end position="134"/>
    </location>
</feature>
<evidence type="ECO:0008006" key="6">
    <source>
        <dbReference type="Google" id="ProtNLM"/>
    </source>
</evidence>
<dbReference type="EMBL" id="QZWG01000020">
    <property type="protein sequence ID" value="RZB42673.1"/>
    <property type="molecule type" value="Genomic_DNA"/>
</dbReference>
<comment type="caution">
    <text evidence="4">The sequence shown here is derived from an EMBL/GenBank/DDBJ whole genome shotgun (WGS) entry which is preliminary data.</text>
</comment>
<dbReference type="InterPro" id="IPR057670">
    <property type="entry name" value="SH3_retrovirus"/>
</dbReference>
<dbReference type="AlphaFoldDB" id="A0A445F1K2"/>
<dbReference type="Proteomes" id="UP000289340">
    <property type="component" value="Chromosome 20"/>
</dbReference>
<evidence type="ECO:0000259" key="2">
    <source>
        <dbReference type="Pfam" id="PF22936"/>
    </source>
</evidence>
<reference evidence="4 5" key="1">
    <citation type="submission" date="2018-09" db="EMBL/GenBank/DDBJ databases">
        <title>A high-quality reference genome of wild soybean provides a powerful tool to mine soybean genomes.</title>
        <authorList>
            <person name="Xie M."/>
            <person name="Chung C.Y.L."/>
            <person name="Li M.-W."/>
            <person name="Wong F.-L."/>
            <person name="Chan T.-F."/>
            <person name="Lam H.-M."/>
        </authorList>
    </citation>
    <scope>NUCLEOTIDE SEQUENCE [LARGE SCALE GENOMIC DNA]</scope>
    <source>
        <strain evidence="5">cv. W05</strain>
        <tissue evidence="4">Hypocotyl of etiolated seedlings</tissue>
    </source>
</reference>
<accession>A0A445F1K2</accession>
<proteinExistence type="predicted"/>
<name>A0A445F1K2_GLYSO</name>
<dbReference type="InterPro" id="IPR013103">
    <property type="entry name" value="RVT_2"/>
</dbReference>
<dbReference type="InterPro" id="IPR054722">
    <property type="entry name" value="PolX-like_BBD"/>
</dbReference>
<dbReference type="Pfam" id="PF25597">
    <property type="entry name" value="SH3_retrovirus"/>
    <property type="match status" value="1"/>
</dbReference>
<evidence type="ECO:0000313" key="5">
    <source>
        <dbReference type="Proteomes" id="UP000289340"/>
    </source>
</evidence>
<feature type="domain" description="Reverse transcriptase Ty1/copia-type" evidence="1">
    <location>
        <begin position="143"/>
        <end position="180"/>
    </location>
</feature>
<evidence type="ECO:0000259" key="1">
    <source>
        <dbReference type="Pfam" id="PF07727"/>
    </source>
</evidence>
<sequence>MTGDKSKLIDFVSKEGGYVTFGDNNKGKIMGEGNIGNQYKTQIKNVLYVDGLKHNLLSITQLCDKGFKIEFNNNCFLISKAMSDEVVHIGKRIADEAIFLGYSLQSKAYRVFNRRTLSVEESVHAVCDETNSIVQDNSSEDEDAGIIVRNKARLVTKGYNQEEGIDYDETYAPIARYQAIPKESHLTASKRIIKYLKGTTNVGLWYPKGLLEAQGLSKLVHMKGTFYLELVKVFYTCARADLEGNLFSTVNGIEMVIDVDVWKEVARLDMGGVQQFEEITNGYNKMQTYRGMLLD</sequence>
<evidence type="ECO:0000313" key="4">
    <source>
        <dbReference type="EMBL" id="RZB42673.1"/>
    </source>
</evidence>
<protein>
    <recommendedName>
        <fullName evidence="6">Reverse transcriptase Ty1/copia-type domain-containing protein</fullName>
    </recommendedName>
</protein>
<gene>
    <name evidence="4" type="ORF">D0Y65_053311</name>
</gene>
<dbReference type="Pfam" id="PF07727">
    <property type="entry name" value="RVT_2"/>
    <property type="match status" value="1"/>
</dbReference>
<feature type="domain" description="Retrovirus-related Pol polyprotein from transposon TNT 1-94-like beta-barrel" evidence="2">
    <location>
        <begin position="1"/>
        <end position="67"/>
    </location>
</feature>
<organism evidence="4 5">
    <name type="scientific">Glycine soja</name>
    <name type="common">Wild soybean</name>
    <dbReference type="NCBI Taxonomy" id="3848"/>
    <lineage>
        <taxon>Eukaryota</taxon>
        <taxon>Viridiplantae</taxon>
        <taxon>Streptophyta</taxon>
        <taxon>Embryophyta</taxon>
        <taxon>Tracheophyta</taxon>
        <taxon>Spermatophyta</taxon>
        <taxon>Magnoliopsida</taxon>
        <taxon>eudicotyledons</taxon>
        <taxon>Gunneridae</taxon>
        <taxon>Pentapetalae</taxon>
        <taxon>rosids</taxon>
        <taxon>fabids</taxon>
        <taxon>Fabales</taxon>
        <taxon>Fabaceae</taxon>
        <taxon>Papilionoideae</taxon>
        <taxon>50 kb inversion clade</taxon>
        <taxon>NPAAA clade</taxon>
        <taxon>indigoferoid/millettioid clade</taxon>
        <taxon>Phaseoleae</taxon>
        <taxon>Glycine</taxon>
        <taxon>Glycine subgen. Soja</taxon>
    </lineage>
</organism>
<keyword evidence="5" id="KW-1185">Reference proteome</keyword>
<dbReference type="Pfam" id="PF22936">
    <property type="entry name" value="Pol_BBD"/>
    <property type="match status" value="1"/>
</dbReference>